<reference evidence="2 3" key="1">
    <citation type="submission" date="2024-01" db="EMBL/GenBank/DDBJ databases">
        <authorList>
            <person name="Allen C."/>
            <person name="Tagirdzhanova G."/>
        </authorList>
    </citation>
    <scope>NUCLEOTIDE SEQUENCE [LARGE SCALE GENOMIC DNA]</scope>
</reference>
<dbReference type="InterPro" id="IPR029033">
    <property type="entry name" value="His_PPase_superfam"/>
</dbReference>
<feature type="compositionally biased region" description="Low complexity" evidence="1">
    <location>
        <begin position="232"/>
        <end position="242"/>
    </location>
</feature>
<dbReference type="PANTHER" id="PTHR16469:SF51">
    <property type="entry name" value="TRANSCRIPTION FACTOR TAU 55 KDA SUBUNIT"/>
    <property type="match status" value="1"/>
</dbReference>
<proteinExistence type="predicted"/>
<evidence type="ECO:0000256" key="1">
    <source>
        <dbReference type="SAM" id="MobiDB-lite"/>
    </source>
</evidence>
<dbReference type="Gene3D" id="3.40.50.1240">
    <property type="entry name" value="Phosphoglycerate mutase-like"/>
    <property type="match status" value="1"/>
</dbReference>
<gene>
    <name evidence="2" type="primary">TFC7_1</name>
    <name evidence="2" type="ORF">SCUCBS95973_005552</name>
</gene>
<evidence type="ECO:0000313" key="2">
    <source>
        <dbReference type="EMBL" id="CAK7224543.1"/>
    </source>
</evidence>
<dbReference type="Proteomes" id="UP001642405">
    <property type="component" value="Unassembled WGS sequence"/>
</dbReference>
<dbReference type="Pfam" id="PF00300">
    <property type="entry name" value="His_Phos_1"/>
    <property type="match status" value="2"/>
</dbReference>
<protein>
    <submittedName>
        <fullName evidence="2">C6 zinc cluster transcription factor-like protein</fullName>
    </submittedName>
</protein>
<organism evidence="2 3">
    <name type="scientific">Sporothrix curviconia</name>
    <dbReference type="NCBI Taxonomy" id="1260050"/>
    <lineage>
        <taxon>Eukaryota</taxon>
        <taxon>Fungi</taxon>
        <taxon>Dikarya</taxon>
        <taxon>Ascomycota</taxon>
        <taxon>Pezizomycotina</taxon>
        <taxon>Sordariomycetes</taxon>
        <taxon>Sordariomycetidae</taxon>
        <taxon>Ophiostomatales</taxon>
        <taxon>Ophiostomataceae</taxon>
        <taxon>Sporothrix</taxon>
    </lineage>
</organism>
<evidence type="ECO:0000313" key="3">
    <source>
        <dbReference type="Proteomes" id="UP001642405"/>
    </source>
</evidence>
<dbReference type="EMBL" id="CAWUHB010000030">
    <property type="protein sequence ID" value="CAK7224543.1"/>
    <property type="molecule type" value="Genomic_DNA"/>
</dbReference>
<name>A0ABP0BY50_9PEZI</name>
<feature type="region of interest" description="Disordered" evidence="1">
    <location>
        <begin position="232"/>
        <end position="265"/>
    </location>
</feature>
<feature type="compositionally biased region" description="Basic and acidic residues" evidence="1">
    <location>
        <begin position="244"/>
        <end position="265"/>
    </location>
</feature>
<dbReference type="InterPro" id="IPR013078">
    <property type="entry name" value="His_Pase_superF_clade-1"/>
</dbReference>
<dbReference type="PANTHER" id="PTHR16469">
    <property type="entry name" value="UBIQUITIN-ASSOCIATED AND SH3 DOMAIN-CONTAINING BA-RELATED"/>
    <property type="match status" value="1"/>
</dbReference>
<dbReference type="InterPro" id="IPR051710">
    <property type="entry name" value="Phosphatase_SH3-domain"/>
</dbReference>
<comment type="caution">
    <text evidence="2">The sequence shown here is derived from an EMBL/GenBank/DDBJ whole genome shotgun (WGS) entry which is preliminary data.</text>
</comment>
<dbReference type="SMART" id="SM00855">
    <property type="entry name" value="PGAM"/>
    <property type="match status" value="1"/>
</dbReference>
<accession>A0ABP0BY50</accession>
<dbReference type="CDD" id="cd07067">
    <property type="entry name" value="HP_PGM_like"/>
    <property type="match status" value="1"/>
</dbReference>
<dbReference type="SUPFAM" id="SSF53254">
    <property type="entry name" value="Phosphoglycerate mutase-like"/>
    <property type="match status" value="1"/>
</dbReference>
<keyword evidence="3" id="KW-1185">Reference proteome</keyword>
<sequence length="340" mass="36982">MPLEVIYVVRHGQQFRSNWLVNPTTGSNKDFVRLPTGNVADPALSDHGIDQARELAAHLASACSKGNNSRSAPPLPVERVYCSPYYRCLETAQPLVETVINKETTAKDRPVVCCEPGLVDWFGPAPFRHPQPLPAAELQERFFPWVDPAYVASGQAPPCEGETMAQLHARLAAVVGHIIRQCDADGVRCVLLCTHAAPIIALGRVLTGQVPVDVGAQDFGVFTCGLTVYQRRSPQRQQAQQPGNKDDKDDKDSTPIPWDDGRKTLARETWTHGRGVAGGWDCTMNCDCSFLSEGEERGWRFSADDESSAALERHKSGIVDSGLELGVVVAGRSKKSAVAV</sequence>